<organism evidence="2">
    <name type="scientific">Noctiluca scintillans</name>
    <name type="common">Sea sparkle</name>
    <name type="synonym">Red tide dinoflagellate</name>
    <dbReference type="NCBI Taxonomy" id="2966"/>
    <lineage>
        <taxon>Eukaryota</taxon>
        <taxon>Sar</taxon>
        <taxon>Alveolata</taxon>
        <taxon>Dinophyceae</taxon>
        <taxon>Noctilucales</taxon>
        <taxon>Noctilucaceae</taxon>
        <taxon>Noctiluca</taxon>
    </lineage>
</organism>
<proteinExistence type="predicted"/>
<feature type="compositionally biased region" description="Polar residues" evidence="1">
    <location>
        <begin position="98"/>
        <end position="114"/>
    </location>
</feature>
<dbReference type="AlphaFoldDB" id="A0A7S1AI39"/>
<feature type="compositionally biased region" description="Basic and acidic residues" evidence="1">
    <location>
        <begin position="115"/>
        <end position="125"/>
    </location>
</feature>
<evidence type="ECO:0000313" key="2">
    <source>
        <dbReference type="EMBL" id="CAD8854686.1"/>
    </source>
</evidence>
<name>A0A7S1AI39_NOCSC</name>
<feature type="compositionally biased region" description="Basic and acidic residues" evidence="1">
    <location>
        <begin position="209"/>
        <end position="220"/>
    </location>
</feature>
<feature type="region of interest" description="Disordered" evidence="1">
    <location>
        <begin position="93"/>
        <end position="142"/>
    </location>
</feature>
<evidence type="ECO:0008006" key="3">
    <source>
        <dbReference type="Google" id="ProtNLM"/>
    </source>
</evidence>
<accession>A0A7S1AI39</accession>
<gene>
    <name evidence="2" type="ORF">NSCI0253_LOCUS29038</name>
</gene>
<dbReference type="EMBL" id="HBFQ01040957">
    <property type="protein sequence ID" value="CAD8854686.1"/>
    <property type="molecule type" value="Transcribed_RNA"/>
</dbReference>
<sequence>MAQGICKLRTQMLFSQSLRDQAPPPPAFTWSSSQFHEESWDSPGLDHRAIHEGASVGVVMRDDFPFCEMCNNWADEGHLRSKRHRRNVEWASEWTEGSEWQHSSSSMPCGSVTTPDHEQTQDGFRHVAPPPPPPPPPDAGSRKKCAWCSAVALDKGIAGTRARYCASCWKWWSEVEGAPDCTAPPGLEKVHRSVFPHAPPPGLSSTGRVAKDSDAARSRSEAWRWLEAGRKMLS</sequence>
<feature type="compositionally biased region" description="Pro residues" evidence="1">
    <location>
        <begin position="128"/>
        <end position="138"/>
    </location>
</feature>
<reference evidence="2" key="1">
    <citation type="submission" date="2021-01" db="EMBL/GenBank/DDBJ databases">
        <authorList>
            <person name="Corre E."/>
            <person name="Pelletier E."/>
            <person name="Niang G."/>
            <person name="Scheremetjew M."/>
            <person name="Finn R."/>
            <person name="Kale V."/>
            <person name="Holt S."/>
            <person name="Cochrane G."/>
            <person name="Meng A."/>
            <person name="Brown T."/>
            <person name="Cohen L."/>
        </authorList>
    </citation>
    <scope>NUCLEOTIDE SEQUENCE</scope>
</reference>
<feature type="region of interest" description="Disordered" evidence="1">
    <location>
        <begin position="197"/>
        <end position="220"/>
    </location>
</feature>
<protein>
    <recommendedName>
        <fullName evidence="3">U1-type domain-containing protein</fullName>
    </recommendedName>
</protein>
<evidence type="ECO:0000256" key="1">
    <source>
        <dbReference type="SAM" id="MobiDB-lite"/>
    </source>
</evidence>